<sequence length="147" mass="15845">MLERSIVLASAIVMLLVCPVIAAGDGLVSEDNGGYVVKSGVLCKSDDNMRTVYSSISQGETNWHYKQVSSSTNVLNINLNWGNPSNSLSLKIYTADGEILGPYYDNADGRTDGKISLSITNPDGIASGRWDYKVYGYSVSGTEDYSI</sequence>
<organism evidence="1 2">
    <name type="scientific">Methanoplanus limicola DSM 2279</name>
    <dbReference type="NCBI Taxonomy" id="937775"/>
    <lineage>
        <taxon>Archaea</taxon>
        <taxon>Methanobacteriati</taxon>
        <taxon>Methanobacteriota</taxon>
        <taxon>Stenosarchaea group</taxon>
        <taxon>Methanomicrobia</taxon>
        <taxon>Methanomicrobiales</taxon>
        <taxon>Methanomicrobiaceae</taxon>
        <taxon>Methanoplanus</taxon>
    </lineage>
</organism>
<evidence type="ECO:0000313" key="1">
    <source>
        <dbReference type="EMBL" id="EHQ36761.1"/>
    </source>
</evidence>
<dbReference type="HOGENOM" id="CLU_145177_0_0_2"/>
<dbReference type="RefSeq" id="WP_004079330.1">
    <property type="nucleotide sequence ID" value="NZ_CM001436.1"/>
</dbReference>
<dbReference type="AlphaFoldDB" id="H1Z4L3"/>
<reference evidence="1 2" key="1">
    <citation type="submission" date="2011-10" db="EMBL/GenBank/DDBJ databases">
        <title>The Improved High-Quality Draft genome of Methanoplanus limicola DSM 2279.</title>
        <authorList>
            <consortium name="US DOE Joint Genome Institute (JGI-PGF)"/>
            <person name="Lucas S."/>
            <person name="Copeland A."/>
            <person name="Lapidus A."/>
            <person name="Glavina del Rio T."/>
            <person name="Dalin E."/>
            <person name="Tice H."/>
            <person name="Bruce D."/>
            <person name="Goodwin L."/>
            <person name="Pitluck S."/>
            <person name="Peters L."/>
            <person name="Mikhailova N."/>
            <person name="Lu M."/>
            <person name="Kyrpides N."/>
            <person name="Mavromatis K."/>
            <person name="Ivanova N."/>
            <person name="Markowitz V."/>
            <person name="Cheng J.-F."/>
            <person name="Hugenholtz P."/>
            <person name="Woyke T."/>
            <person name="Wu D."/>
            <person name="Wirth R."/>
            <person name="Brambilla E.-M."/>
            <person name="Klenk H.-P."/>
            <person name="Eisen J.A."/>
        </authorList>
    </citation>
    <scope>NUCLEOTIDE SEQUENCE [LARGE SCALE GENOMIC DNA]</scope>
    <source>
        <strain evidence="1 2">DSM 2279</strain>
    </source>
</reference>
<dbReference type="EMBL" id="CM001436">
    <property type="protein sequence ID" value="EHQ36761.1"/>
    <property type="molecule type" value="Genomic_DNA"/>
</dbReference>
<keyword evidence="2" id="KW-1185">Reference proteome</keyword>
<dbReference type="Proteomes" id="UP000005741">
    <property type="component" value="Chromosome"/>
</dbReference>
<evidence type="ECO:0000313" key="2">
    <source>
        <dbReference type="Proteomes" id="UP000005741"/>
    </source>
</evidence>
<dbReference type="Gene3D" id="2.60.120.380">
    <property type="match status" value="1"/>
</dbReference>
<dbReference type="InParanoid" id="H1Z4L3"/>
<protein>
    <recommendedName>
        <fullName evidence="3">Peptidase domain-containing protein</fullName>
    </recommendedName>
</protein>
<proteinExistence type="predicted"/>
<evidence type="ECO:0008006" key="3">
    <source>
        <dbReference type="Google" id="ProtNLM"/>
    </source>
</evidence>
<accession>H1Z4L3</accession>
<name>H1Z4L3_9EURY</name>
<gene>
    <name evidence="1" type="ORF">Metlim_2725</name>
</gene>